<keyword evidence="2" id="KW-1185">Reference proteome</keyword>
<sequence>MSTNARGPDASSEARNGGPAVGKGKPGKGQFSPLQKPDGACRKHIVRDLTTPLIVFFNPMVLWSALMLAGPADLFLLFSLTQSGLLISPAYDFTPGEVGYTNFAFFISGVVGAATAGPFSDWLARHSTIKNNGIHEAEMRLPALIPFVCFFVISHFVGAVGYTHAWPWQVVVTCGFGFSGLAATSIPAISIAYAIDCYTPVAGEIMVVGTVMKNVLGFCLSYWVFHIASIPWFGFTAVFLIQFAVSMLPVVLTVPLYYRGKRLRRLTRKSAFHKREI</sequence>
<dbReference type="Proteomes" id="UP001281147">
    <property type="component" value="Unassembled WGS sequence"/>
</dbReference>
<reference evidence="1" key="1">
    <citation type="submission" date="2023-07" db="EMBL/GenBank/DDBJ databases">
        <title>Black Yeasts Isolated from many extreme environments.</title>
        <authorList>
            <person name="Coleine C."/>
            <person name="Stajich J.E."/>
            <person name="Selbmann L."/>
        </authorList>
    </citation>
    <scope>NUCLEOTIDE SEQUENCE</scope>
    <source>
        <strain evidence="1">CCFEE 5714</strain>
    </source>
</reference>
<protein>
    <submittedName>
        <fullName evidence="1">Uncharacterized protein</fullName>
    </submittedName>
</protein>
<evidence type="ECO:0000313" key="1">
    <source>
        <dbReference type="EMBL" id="KAK3686734.1"/>
    </source>
</evidence>
<evidence type="ECO:0000313" key="2">
    <source>
        <dbReference type="Proteomes" id="UP001281147"/>
    </source>
</evidence>
<organism evidence="1 2">
    <name type="scientific">Vermiconidia calcicola</name>
    <dbReference type="NCBI Taxonomy" id="1690605"/>
    <lineage>
        <taxon>Eukaryota</taxon>
        <taxon>Fungi</taxon>
        <taxon>Dikarya</taxon>
        <taxon>Ascomycota</taxon>
        <taxon>Pezizomycotina</taxon>
        <taxon>Dothideomycetes</taxon>
        <taxon>Dothideomycetidae</taxon>
        <taxon>Mycosphaerellales</taxon>
        <taxon>Extremaceae</taxon>
        <taxon>Vermiconidia</taxon>
    </lineage>
</organism>
<name>A0ACC3MF50_9PEZI</name>
<comment type="caution">
    <text evidence="1">The sequence shown here is derived from an EMBL/GenBank/DDBJ whole genome shotgun (WGS) entry which is preliminary data.</text>
</comment>
<proteinExistence type="predicted"/>
<gene>
    <name evidence="1" type="ORF">LTR37_019526</name>
</gene>
<accession>A0ACC3MF50</accession>
<dbReference type="EMBL" id="JAUTXU010000305">
    <property type="protein sequence ID" value="KAK3686734.1"/>
    <property type="molecule type" value="Genomic_DNA"/>
</dbReference>